<protein>
    <submittedName>
        <fullName evidence="1">Vitelline membrane outer layer protein 1-like</fullName>
    </submittedName>
</protein>
<comment type="caution">
    <text evidence="1">The sequence shown here is derived from an EMBL/GenBank/DDBJ whole genome shotgun (WGS) entry which is preliminary data.</text>
</comment>
<dbReference type="SUPFAM" id="SSF51092">
    <property type="entry name" value="Vitelline membrane outer protein-I (VMO-I)"/>
    <property type="match status" value="1"/>
</dbReference>
<accession>A0A8J4TUI9</accession>
<dbReference type="Pfam" id="PF03762">
    <property type="entry name" value="VOMI"/>
    <property type="match status" value="1"/>
</dbReference>
<feature type="non-terminal residue" evidence="1">
    <location>
        <position position="1"/>
    </location>
</feature>
<reference evidence="1" key="1">
    <citation type="submission" date="2020-07" db="EMBL/GenBank/DDBJ databases">
        <title>Clarias magur genome sequencing, assembly and annotation.</title>
        <authorList>
            <person name="Kushwaha B."/>
            <person name="Kumar R."/>
            <person name="Das P."/>
            <person name="Joshi C.G."/>
            <person name="Kumar D."/>
            <person name="Nagpure N.S."/>
            <person name="Pandey M."/>
            <person name="Agarwal S."/>
            <person name="Srivastava S."/>
            <person name="Singh M."/>
            <person name="Sahoo L."/>
            <person name="Jayasankar P."/>
            <person name="Meher P.K."/>
            <person name="Koringa P.G."/>
            <person name="Iquebal M.A."/>
            <person name="Das S.P."/>
            <person name="Bit A."/>
            <person name="Patnaik S."/>
            <person name="Patel N."/>
            <person name="Shah T.M."/>
            <person name="Hinsu A."/>
            <person name="Jena J.K."/>
        </authorList>
    </citation>
    <scope>NUCLEOTIDE SEQUENCE</scope>
    <source>
        <strain evidence="1">CIFAMagur01</strain>
        <tissue evidence="1">Testis</tissue>
    </source>
</reference>
<dbReference type="PANTHER" id="PTHR18841:SF0">
    <property type="entry name" value="VITELLINE MEMBRANE OUTER LAYER 1 HOMOLOG A-RELATED"/>
    <property type="match status" value="1"/>
</dbReference>
<feature type="non-terminal residue" evidence="1">
    <location>
        <position position="119"/>
    </location>
</feature>
<dbReference type="GO" id="GO:0005615">
    <property type="term" value="C:extracellular space"/>
    <property type="evidence" value="ECO:0007669"/>
    <property type="project" value="TreeGrafter"/>
</dbReference>
<dbReference type="AlphaFoldDB" id="A0A8J4TUI9"/>
<evidence type="ECO:0000313" key="1">
    <source>
        <dbReference type="EMBL" id="KAF5894668.1"/>
    </source>
</evidence>
<dbReference type="OrthoDB" id="6344411at2759"/>
<keyword evidence="2" id="KW-1185">Reference proteome</keyword>
<gene>
    <name evidence="1" type="ORF">DAT39_015628</name>
</gene>
<dbReference type="Gene3D" id="2.100.10.20">
    <property type="entry name" value="Vitelline membrane outer layer protein I (VOMI)"/>
    <property type="match status" value="1"/>
</dbReference>
<sequence length="119" mass="12836">VSNGQPERPYSSSIQVHNGQEWGTWENREMCPDGTYAIGFNLKVERSIGNGDDTALNGIALHCGKPSSGPLSYAIVQSHVGSWGTWTQTLDCKGGVLQGFQLRVERSQGRGDDTAANNI</sequence>
<dbReference type="InterPro" id="IPR005515">
    <property type="entry name" value="VOMI"/>
</dbReference>
<evidence type="ECO:0000313" key="2">
    <source>
        <dbReference type="Proteomes" id="UP000727407"/>
    </source>
</evidence>
<organism evidence="1 2">
    <name type="scientific">Clarias magur</name>
    <name type="common">Asian catfish</name>
    <name type="synonym">Macropteronotus magur</name>
    <dbReference type="NCBI Taxonomy" id="1594786"/>
    <lineage>
        <taxon>Eukaryota</taxon>
        <taxon>Metazoa</taxon>
        <taxon>Chordata</taxon>
        <taxon>Craniata</taxon>
        <taxon>Vertebrata</taxon>
        <taxon>Euteleostomi</taxon>
        <taxon>Actinopterygii</taxon>
        <taxon>Neopterygii</taxon>
        <taxon>Teleostei</taxon>
        <taxon>Ostariophysi</taxon>
        <taxon>Siluriformes</taxon>
        <taxon>Clariidae</taxon>
        <taxon>Clarias</taxon>
    </lineage>
</organism>
<proteinExistence type="predicted"/>
<dbReference type="EMBL" id="QNUK01000363">
    <property type="protein sequence ID" value="KAF5894668.1"/>
    <property type="molecule type" value="Genomic_DNA"/>
</dbReference>
<dbReference type="PANTHER" id="PTHR18841">
    <property type="entry name" value="VITELLINE MEMBRANE OUTER LAYER PROTEIN I-RELATED"/>
    <property type="match status" value="1"/>
</dbReference>
<dbReference type="InterPro" id="IPR036706">
    <property type="entry name" value="VOMI_sf"/>
</dbReference>
<dbReference type="Proteomes" id="UP000727407">
    <property type="component" value="Unassembled WGS sequence"/>
</dbReference>
<name>A0A8J4TUI9_CLAMG</name>